<evidence type="ECO:0000313" key="11">
    <source>
        <dbReference type="EMBL" id="OEH85209.1"/>
    </source>
</evidence>
<dbReference type="Pfam" id="PF10518">
    <property type="entry name" value="TAT_signal"/>
    <property type="match status" value="1"/>
</dbReference>
<feature type="domain" description="4Fe-4S Mo/W bis-MGD-type" evidence="10">
    <location>
        <begin position="43"/>
        <end position="99"/>
    </location>
</feature>
<dbReference type="GO" id="GO:0030151">
    <property type="term" value="F:molybdenum ion binding"/>
    <property type="evidence" value="ECO:0007669"/>
    <property type="project" value="TreeGrafter"/>
</dbReference>
<dbReference type="GO" id="GO:0030313">
    <property type="term" value="C:cell envelope"/>
    <property type="evidence" value="ECO:0007669"/>
    <property type="project" value="UniProtKB-SubCell"/>
</dbReference>
<dbReference type="STRING" id="1390249.BHU72_06275"/>
<dbReference type="Proteomes" id="UP000095255">
    <property type="component" value="Unassembled WGS sequence"/>
</dbReference>
<dbReference type="SMART" id="SM00926">
    <property type="entry name" value="Molybdop_Fe4S4"/>
    <property type="match status" value="1"/>
</dbReference>
<dbReference type="Pfam" id="PF04879">
    <property type="entry name" value="Molybdop_Fe4S4"/>
    <property type="match status" value="1"/>
</dbReference>
<dbReference type="AlphaFoldDB" id="A0A1E5L5G2"/>
<dbReference type="GO" id="GO:0009055">
    <property type="term" value="F:electron transfer activity"/>
    <property type="evidence" value="ECO:0007669"/>
    <property type="project" value="TreeGrafter"/>
</dbReference>
<keyword evidence="4" id="KW-0004">4Fe-4S</keyword>
<dbReference type="InterPro" id="IPR019546">
    <property type="entry name" value="TAT_signal_bac_arc"/>
</dbReference>
<reference evidence="11 12" key="1">
    <citation type="submission" date="2016-09" db="EMBL/GenBank/DDBJ databases">
        <title>Desulfuribacillus arsenicus sp. nov., an obligately anaerobic, dissimilatory arsenic- and antimonate-reducing bacterium isolated from anoxic sediments.</title>
        <authorList>
            <person name="Abin C.A."/>
            <person name="Hollibaugh J.T."/>
        </authorList>
    </citation>
    <scope>NUCLEOTIDE SEQUENCE [LARGE SCALE GENOMIC DNA]</scope>
    <source>
        <strain evidence="11 12">MLFW-2</strain>
    </source>
</reference>
<evidence type="ECO:0000256" key="6">
    <source>
        <dbReference type="ARBA" id="ARBA00023002"/>
    </source>
</evidence>
<evidence type="ECO:0000259" key="10">
    <source>
        <dbReference type="PROSITE" id="PS51669"/>
    </source>
</evidence>
<accession>A0A1E5L5G2</accession>
<evidence type="ECO:0000256" key="3">
    <source>
        <dbReference type="ARBA" id="ARBA00010312"/>
    </source>
</evidence>
<evidence type="ECO:0000256" key="4">
    <source>
        <dbReference type="ARBA" id="ARBA00022485"/>
    </source>
</evidence>
<comment type="subcellular location">
    <subcellularLocation>
        <location evidence="2">Cell envelope</location>
    </subcellularLocation>
</comment>
<dbReference type="InterPro" id="IPR006963">
    <property type="entry name" value="Mopterin_OxRdtase_4Fe-4S_dom"/>
</dbReference>
<dbReference type="PANTHER" id="PTHR43598:SF1">
    <property type="entry name" value="FORMATE DEHYDROGENASE-O MAJOR SUBUNIT"/>
    <property type="match status" value="1"/>
</dbReference>
<dbReference type="PANTHER" id="PTHR43598">
    <property type="entry name" value="TUNGSTEN-CONTAINING FORMYLMETHANOFURAN DEHYDROGENASE 2 SUBUNIT B"/>
    <property type="match status" value="1"/>
</dbReference>
<feature type="compositionally biased region" description="Polar residues" evidence="9">
    <location>
        <begin position="77"/>
        <end position="94"/>
    </location>
</feature>
<protein>
    <submittedName>
        <fullName evidence="11">Formate dehydrogenase</fullName>
    </submittedName>
</protein>
<dbReference type="NCBIfam" id="TIGR01409">
    <property type="entry name" value="TAT_signal_seq"/>
    <property type="match status" value="1"/>
</dbReference>
<dbReference type="PROSITE" id="PS51318">
    <property type="entry name" value="TAT"/>
    <property type="match status" value="1"/>
</dbReference>
<keyword evidence="8" id="KW-0411">Iron-sulfur</keyword>
<evidence type="ECO:0000256" key="1">
    <source>
        <dbReference type="ARBA" id="ARBA00001966"/>
    </source>
</evidence>
<evidence type="ECO:0000256" key="7">
    <source>
        <dbReference type="ARBA" id="ARBA00023004"/>
    </source>
</evidence>
<dbReference type="PROSITE" id="PS51669">
    <property type="entry name" value="4FE4S_MOW_BIS_MGD"/>
    <property type="match status" value="1"/>
</dbReference>
<evidence type="ECO:0000256" key="8">
    <source>
        <dbReference type="ARBA" id="ARBA00023014"/>
    </source>
</evidence>
<dbReference type="SUPFAM" id="SSF53706">
    <property type="entry name" value="Formate dehydrogenase/DMSO reductase, domains 1-3"/>
    <property type="match status" value="1"/>
</dbReference>
<keyword evidence="12" id="KW-1185">Reference proteome</keyword>
<proteinExistence type="inferred from homology"/>
<keyword evidence="6" id="KW-0560">Oxidoreductase</keyword>
<comment type="caution">
    <text evidence="11">The sequence shown here is derived from an EMBL/GenBank/DDBJ whole genome shotgun (WGS) entry which is preliminary data.</text>
</comment>
<evidence type="ECO:0000256" key="5">
    <source>
        <dbReference type="ARBA" id="ARBA00022723"/>
    </source>
</evidence>
<comment type="similarity">
    <text evidence="3">Belongs to the prokaryotic molybdopterin-containing oxidoreductase family.</text>
</comment>
<name>A0A1E5L5G2_9FIRM</name>
<feature type="region of interest" description="Disordered" evidence="9">
    <location>
        <begin position="72"/>
        <end position="97"/>
    </location>
</feature>
<gene>
    <name evidence="11" type="ORF">BHU72_06275</name>
</gene>
<dbReference type="GO" id="GO:0051539">
    <property type="term" value="F:4 iron, 4 sulfur cluster binding"/>
    <property type="evidence" value="ECO:0007669"/>
    <property type="project" value="UniProtKB-KW"/>
</dbReference>
<dbReference type="InterPro" id="IPR006311">
    <property type="entry name" value="TAT_signal"/>
</dbReference>
<dbReference type="GO" id="GO:0016491">
    <property type="term" value="F:oxidoreductase activity"/>
    <property type="evidence" value="ECO:0007669"/>
    <property type="project" value="UniProtKB-KW"/>
</dbReference>
<keyword evidence="5" id="KW-0479">Metal-binding</keyword>
<dbReference type="EMBL" id="MJAT01000033">
    <property type="protein sequence ID" value="OEH85209.1"/>
    <property type="molecule type" value="Genomic_DNA"/>
</dbReference>
<evidence type="ECO:0000256" key="9">
    <source>
        <dbReference type="SAM" id="MobiDB-lite"/>
    </source>
</evidence>
<dbReference type="Gene3D" id="2.20.25.90">
    <property type="entry name" value="ADC-like domains"/>
    <property type="match status" value="1"/>
</dbReference>
<comment type="cofactor">
    <cofactor evidence="1">
        <name>[4Fe-4S] cluster</name>
        <dbReference type="ChEBI" id="CHEBI:49883"/>
    </cofactor>
</comment>
<evidence type="ECO:0000256" key="2">
    <source>
        <dbReference type="ARBA" id="ARBA00004196"/>
    </source>
</evidence>
<sequence length="187" mass="20628">MGVTRRQFLKLSGATAATLAVVDLGFDANAVQAKTQTLKIESATEVPSICPYCSVGCGIICYTKDGKLISSEGDPRNPNNRGSLCSKGSSLKQTHYSHKRVKNPMYRAAGSDKWEEKDWEWMLDRIAEKMKETRDATFRETLNGITVNHNTGIASLGGAALENEECYLISKLMRGLGTVWLEHQARI</sequence>
<organism evidence="11 12">
    <name type="scientific">Desulfuribacillus stibiiarsenatis</name>
    <dbReference type="NCBI Taxonomy" id="1390249"/>
    <lineage>
        <taxon>Bacteria</taxon>
        <taxon>Bacillati</taxon>
        <taxon>Bacillota</taxon>
        <taxon>Desulfuribacillia</taxon>
        <taxon>Desulfuribacillales</taxon>
        <taxon>Desulfuribacillaceae</taxon>
        <taxon>Desulfuribacillus</taxon>
    </lineage>
</organism>
<dbReference type="GO" id="GO:0009061">
    <property type="term" value="P:anaerobic respiration"/>
    <property type="evidence" value="ECO:0007669"/>
    <property type="project" value="TreeGrafter"/>
</dbReference>
<evidence type="ECO:0000313" key="12">
    <source>
        <dbReference type="Proteomes" id="UP000095255"/>
    </source>
</evidence>
<keyword evidence="7" id="KW-0408">Iron</keyword>
<dbReference type="Gene3D" id="3.40.50.740">
    <property type="match status" value="1"/>
</dbReference>